<organism evidence="1 2">
    <name type="scientific">Vaccinium darrowii</name>
    <dbReference type="NCBI Taxonomy" id="229202"/>
    <lineage>
        <taxon>Eukaryota</taxon>
        <taxon>Viridiplantae</taxon>
        <taxon>Streptophyta</taxon>
        <taxon>Embryophyta</taxon>
        <taxon>Tracheophyta</taxon>
        <taxon>Spermatophyta</taxon>
        <taxon>Magnoliopsida</taxon>
        <taxon>eudicotyledons</taxon>
        <taxon>Gunneridae</taxon>
        <taxon>Pentapetalae</taxon>
        <taxon>asterids</taxon>
        <taxon>Ericales</taxon>
        <taxon>Ericaceae</taxon>
        <taxon>Vaccinioideae</taxon>
        <taxon>Vaccinieae</taxon>
        <taxon>Vaccinium</taxon>
    </lineage>
</organism>
<gene>
    <name evidence="1" type="ORF">Vadar_030019</name>
</gene>
<name>A0ACB7X5J7_9ERIC</name>
<sequence>MAYQTTKSTFWRRINLKYLSSKKALFDLVVLRPYYQLKIDANFMYFLADVAVIAFHYGNPDMLCSPLVQAKNNSEDLVDAYAAYVKDYCLGSFGVFKHIINI</sequence>
<comment type="caution">
    <text evidence="1">The sequence shown here is derived from an EMBL/GenBank/DDBJ whole genome shotgun (WGS) entry which is preliminary data.</text>
</comment>
<protein>
    <submittedName>
        <fullName evidence="1">Uncharacterized protein</fullName>
    </submittedName>
</protein>
<accession>A0ACB7X5J7</accession>
<reference evidence="1 2" key="1">
    <citation type="journal article" date="2021" name="Hortic Res">
        <title>High-quality reference genome and annotation aids understanding of berry development for evergreen blueberry (Vaccinium darrowii).</title>
        <authorList>
            <person name="Yu J."/>
            <person name="Hulse-Kemp A.M."/>
            <person name="Babiker E."/>
            <person name="Staton M."/>
        </authorList>
    </citation>
    <scope>NUCLEOTIDE SEQUENCE [LARGE SCALE GENOMIC DNA]</scope>
    <source>
        <strain evidence="2">cv. NJ 8807/NJ 8810</strain>
        <tissue evidence="1">Young leaf</tissue>
    </source>
</reference>
<keyword evidence="2" id="KW-1185">Reference proteome</keyword>
<dbReference type="Proteomes" id="UP000828048">
    <property type="component" value="Chromosome 2"/>
</dbReference>
<evidence type="ECO:0000313" key="1">
    <source>
        <dbReference type="EMBL" id="KAH7835805.1"/>
    </source>
</evidence>
<proteinExistence type="predicted"/>
<dbReference type="EMBL" id="CM037152">
    <property type="protein sequence ID" value="KAH7835805.1"/>
    <property type="molecule type" value="Genomic_DNA"/>
</dbReference>
<evidence type="ECO:0000313" key="2">
    <source>
        <dbReference type="Proteomes" id="UP000828048"/>
    </source>
</evidence>